<proteinExistence type="predicted"/>
<accession>A0A6A6GRR4</accession>
<sequence>MLTCIVLQSRVFRTSRLAKCSVEASVDSFGHLLSLRTSVKSSRTELLSEFGRSVAADEVAIETDDAVTDHLQIGRLSLRENDYSRFINGAYWANICNEAMAVDELLRAQSQSQSVSTTASEEIIAQSPLAGDAVHTSRPTSLSSTVDDTKYLDDIFSSWDGAIASSRFSNRSTALVVDLLAPIVHIPSLQSDYDIFWAAAAETGHPRPATVAPLIPAILFAGAISLDESEIATLFGCTKSSLLSKLHRCTTMALRTSGFPRTPTIESFTAYLTIECTNARCTFIASFFHIHDEMLTNDRRAAVILLV</sequence>
<keyword evidence="2" id="KW-1185">Reference proteome</keyword>
<gene>
    <name evidence="1" type="ORF">EV356DRAFT_581587</name>
</gene>
<dbReference type="EMBL" id="ML991941">
    <property type="protein sequence ID" value="KAF2228454.1"/>
    <property type="molecule type" value="Genomic_DNA"/>
</dbReference>
<dbReference type="Proteomes" id="UP000800092">
    <property type="component" value="Unassembled WGS sequence"/>
</dbReference>
<protein>
    <submittedName>
        <fullName evidence="1">Uncharacterized protein</fullName>
    </submittedName>
</protein>
<evidence type="ECO:0000313" key="2">
    <source>
        <dbReference type="Proteomes" id="UP000800092"/>
    </source>
</evidence>
<evidence type="ECO:0000313" key="1">
    <source>
        <dbReference type="EMBL" id="KAF2228454.1"/>
    </source>
</evidence>
<name>A0A6A6GRR4_VIRVR</name>
<dbReference type="AlphaFoldDB" id="A0A6A6GRR4"/>
<organism evidence="1 2">
    <name type="scientific">Viridothelium virens</name>
    <name type="common">Speckled blister lichen</name>
    <name type="synonym">Trypethelium virens</name>
    <dbReference type="NCBI Taxonomy" id="1048519"/>
    <lineage>
        <taxon>Eukaryota</taxon>
        <taxon>Fungi</taxon>
        <taxon>Dikarya</taxon>
        <taxon>Ascomycota</taxon>
        <taxon>Pezizomycotina</taxon>
        <taxon>Dothideomycetes</taxon>
        <taxon>Dothideomycetes incertae sedis</taxon>
        <taxon>Trypetheliales</taxon>
        <taxon>Trypetheliaceae</taxon>
        <taxon>Viridothelium</taxon>
    </lineage>
</organism>
<reference evidence="1" key="1">
    <citation type="journal article" date="2020" name="Stud. Mycol.">
        <title>101 Dothideomycetes genomes: a test case for predicting lifestyles and emergence of pathogens.</title>
        <authorList>
            <person name="Haridas S."/>
            <person name="Albert R."/>
            <person name="Binder M."/>
            <person name="Bloem J."/>
            <person name="Labutti K."/>
            <person name="Salamov A."/>
            <person name="Andreopoulos B."/>
            <person name="Baker S."/>
            <person name="Barry K."/>
            <person name="Bills G."/>
            <person name="Bluhm B."/>
            <person name="Cannon C."/>
            <person name="Castanera R."/>
            <person name="Culley D."/>
            <person name="Daum C."/>
            <person name="Ezra D."/>
            <person name="Gonzalez J."/>
            <person name="Henrissat B."/>
            <person name="Kuo A."/>
            <person name="Liang C."/>
            <person name="Lipzen A."/>
            <person name="Lutzoni F."/>
            <person name="Magnuson J."/>
            <person name="Mondo S."/>
            <person name="Nolan M."/>
            <person name="Ohm R."/>
            <person name="Pangilinan J."/>
            <person name="Park H.-J."/>
            <person name="Ramirez L."/>
            <person name="Alfaro M."/>
            <person name="Sun H."/>
            <person name="Tritt A."/>
            <person name="Yoshinaga Y."/>
            <person name="Zwiers L.-H."/>
            <person name="Turgeon B."/>
            <person name="Goodwin S."/>
            <person name="Spatafora J."/>
            <person name="Crous P."/>
            <person name="Grigoriev I."/>
        </authorList>
    </citation>
    <scope>NUCLEOTIDE SEQUENCE</scope>
    <source>
        <strain evidence="1">Tuck. ex Michener</strain>
    </source>
</reference>